<feature type="region of interest" description="Disordered" evidence="1">
    <location>
        <begin position="217"/>
        <end position="249"/>
    </location>
</feature>
<feature type="compositionally biased region" description="Low complexity" evidence="1">
    <location>
        <begin position="217"/>
        <end position="240"/>
    </location>
</feature>
<accession>A0A5C3MFP4</accession>
<evidence type="ECO:0000313" key="2">
    <source>
        <dbReference type="EMBL" id="TFK44050.1"/>
    </source>
</evidence>
<dbReference type="Proteomes" id="UP000308652">
    <property type="component" value="Unassembled WGS sequence"/>
</dbReference>
<gene>
    <name evidence="2" type="ORF">BDQ12DRAFT_730171</name>
</gene>
<keyword evidence="3" id="KW-1185">Reference proteome</keyword>
<evidence type="ECO:0000313" key="3">
    <source>
        <dbReference type="Proteomes" id="UP000308652"/>
    </source>
</evidence>
<name>A0A5C3MFP4_9AGAR</name>
<dbReference type="EMBL" id="ML213590">
    <property type="protein sequence ID" value="TFK44050.1"/>
    <property type="molecule type" value="Genomic_DNA"/>
</dbReference>
<sequence length="419" mass="44569">MFSKLNFKLAEPQDAIIDAGADTLSKVSEAIYSLDNASVAKLHDPVQLVKAVDEVDTALKLAMETHSSKDAKEFRKKATALSEISQRQLEDAGIKKEGSVNEPAAKPARKINPTIQRAVDNAAVVLKQGLSLLHEDVDVIHDNDLSDLLIQYNGLHTKCDAVLHGKSTREAKKLEKDSLAFKEKVVSTSTSYRAQIAEAQKAKAAAEEAPEVEVEAEASSAAALVEAAPSSEPEAPAIAEDSAEPAKLDDGVADVEASVPQANVAEPSTSVHSPVSIADSKSMKTKSVKSQKRPSKDFVKAQALLSNLKQELEKNKTIIVLDELTVLQAREEELNTQLSSLAESSGKEVKKLDKDVSEFKQQVQTAIARGRIALIKNICIKVSSEAAAKQAAEASMTAPTAIESTPAAVVPMPVVASAA</sequence>
<feature type="compositionally biased region" description="Basic residues" evidence="1">
    <location>
        <begin position="283"/>
        <end position="293"/>
    </location>
</feature>
<proteinExistence type="predicted"/>
<dbReference type="AlphaFoldDB" id="A0A5C3MFP4"/>
<reference evidence="2 3" key="1">
    <citation type="journal article" date="2019" name="Nat. Ecol. Evol.">
        <title>Megaphylogeny resolves global patterns of mushroom evolution.</title>
        <authorList>
            <person name="Varga T."/>
            <person name="Krizsan K."/>
            <person name="Foldi C."/>
            <person name="Dima B."/>
            <person name="Sanchez-Garcia M."/>
            <person name="Sanchez-Ramirez S."/>
            <person name="Szollosi G.J."/>
            <person name="Szarkandi J.G."/>
            <person name="Papp V."/>
            <person name="Albert L."/>
            <person name="Andreopoulos W."/>
            <person name="Angelini C."/>
            <person name="Antonin V."/>
            <person name="Barry K.W."/>
            <person name="Bougher N.L."/>
            <person name="Buchanan P."/>
            <person name="Buyck B."/>
            <person name="Bense V."/>
            <person name="Catcheside P."/>
            <person name="Chovatia M."/>
            <person name="Cooper J."/>
            <person name="Damon W."/>
            <person name="Desjardin D."/>
            <person name="Finy P."/>
            <person name="Geml J."/>
            <person name="Haridas S."/>
            <person name="Hughes K."/>
            <person name="Justo A."/>
            <person name="Karasinski D."/>
            <person name="Kautmanova I."/>
            <person name="Kiss B."/>
            <person name="Kocsube S."/>
            <person name="Kotiranta H."/>
            <person name="LaButti K.M."/>
            <person name="Lechner B.E."/>
            <person name="Liimatainen K."/>
            <person name="Lipzen A."/>
            <person name="Lukacs Z."/>
            <person name="Mihaltcheva S."/>
            <person name="Morgado L.N."/>
            <person name="Niskanen T."/>
            <person name="Noordeloos M.E."/>
            <person name="Ohm R.A."/>
            <person name="Ortiz-Santana B."/>
            <person name="Ovrebo C."/>
            <person name="Racz N."/>
            <person name="Riley R."/>
            <person name="Savchenko A."/>
            <person name="Shiryaev A."/>
            <person name="Soop K."/>
            <person name="Spirin V."/>
            <person name="Szebenyi C."/>
            <person name="Tomsovsky M."/>
            <person name="Tulloss R.E."/>
            <person name="Uehling J."/>
            <person name="Grigoriev I.V."/>
            <person name="Vagvolgyi C."/>
            <person name="Papp T."/>
            <person name="Martin F.M."/>
            <person name="Miettinen O."/>
            <person name="Hibbett D.S."/>
            <person name="Nagy L.G."/>
        </authorList>
    </citation>
    <scope>NUCLEOTIDE SEQUENCE [LARGE SCALE GENOMIC DNA]</scope>
    <source>
        <strain evidence="2 3">CBS 166.37</strain>
    </source>
</reference>
<feature type="region of interest" description="Disordered" evidence="1">
    <location>
        <begin position="261"/>
        <end position="294"/>
    </location>
</feature>
<organism evidence="2 3">
    <name type="scientific">Crucibulum laeve</name>
    <dbReference type="NCBI Taxonomy" id="68775"/>
    <lineage>
        <taxon>Eukaryota</taxon>
        <taxon>Fungi</taxon>
        <taxon>Dikarya</taxon>
        <taxon>Basidiomycota</taxon>
        <taxon>Agaricomycotina</taxon>
        <taxon>Agaricomycetes</taxon>
        <taxon>Agaricomycetidae</taxon>
        <taxon>Agaricales</taxon>
        <taxon>Agaricineae</taxon>
        <taxon>Nidulariaceae</taxon>
        <taxon>Crucibulum</taxon>
    </lineage>
</organism>
<evidence type="ECO:0000256" key="1">
    <source>
        <dbReference type="SAM" id="MobiDB-lite"/>
    </source>
</evidence>
<protein>
    <submittedName>
        <fullName evidence="2">Uncharacterized protein</fullName>
    </submittedName>
</protein>